<keyword evidence="3" id="KW-1185">Reference proteome</keyword>
<organism evidence="2 3">
    <name type="scientific">Aquilegia coerulea</name>
    <name type="common">Rocky mountain columbine</name>
    <dbReference type="NCBI Taxonomy" id="218851"/>
    <lineage>
        <taxon>Eukaryota</taxon>
        <taxon>Viridiplantae</taxon>
        <taxon>Streptophyta</taxon>
        <taxon>Embryophyta</taxon>
        <taxon>Tracheophyta</taxon>
        <taxon>Spermatophyta</taxon>
        <taxon>Magnoliopsida</taxon>
        <taxon>Ranunculales</taxon>
        <taxon>Ranunculaceae</taxon>
        <taxon>Thalictroideae</taxon>
        <taxon>Aquilegia</taxon>
    </lineage>
</organism>
<reference evidence="2 3" key="1">
    <citation type="submission" date="2017-09" db="EMBL/GenBank/DDBJ databases">
        <title>WGS assembly of Aquilegia coerulea Goldsmith.</title>
        <authorList>
            <person name="Hodges S."/>
            <person name="Kramer E."/>
            <person name="Nordborg M."/>
            <person name="Tomkins J."/>
            <person name="Borevitz J."/>
            <person name="Derieg N."/>
            <person name="Yan J."/>
            <person name="Mihaltcheva S."/>
            <person name="Hayes R.D."/>
            <person name="Rokhsar D."/>
        </authorList>
    </citation>
    <scope>NUCLEOTIDE SEQUENCE [LARGE SCALE GENOMIC DNA]</scope>
    <source>
        <strain evidence="3">cv. Goldsmith</strain>
    </source>
</reference>
<dbReference type="AlphaFoldDB" id="A0A2G5E3S4"/>
<name>A0A2G5E3S4_AQUCA</name>
<evidence type="ECO:0000313" key="2">
    <source>
        <dbReference type="EMBL" id="PIA50438.1"/>
    </source>
</evidence>
<feature type="chain" id="PRO_5013962518" evidence="1">
    <location>
        <begin position="23"/>
        <end position="74"/>
    </location>
</feature>
<feature type="signal peptide" evidence="1">
    <location>
        <begin position="1"/>
        <end position="22"/>
    </location>
</feature>
<gene>
    <name evidence="2" type="ORF">AQUCO_01300881v1</name>
</gene>
<dbReference type="InParanoid" id="A0A2G5E3S4"/>
<dbReference type="Proteomes" id="UP000230069">
    <property type="component" value="Unassembled WGS sequence"/>
</dbReference>
<dbReference type="EMBL" id="KZ305030">
    <property type="protein sequence ID" value="PIA50438.1"/>
    <property type="molecule type" value="Genomic_DNA"/>
</dbReference>
<proteinExistence type="predicted"/>
<evidence type="ECO:0000256" key="1">
    <source>
        <dbReference type="SAM" id="SignalP"/>
    </source>
</evidence>
<evidence type="ECO:0000313" key="3">
    <source>
        <dbReference type="Proteomes" id="UP000230069"/>
    </source>
</evidence>
<keyword evidence="1" id="KW-0732">Signal</keyword>
<sequence>MIAHGAHGKLVLLVLLTKGLEGHNLPQKIQNTCRVFCSFVVFGLSEGSDFSLVVLYHILECFGIESWNQKLLFC</sequence>
<accession>A0A2G5E3S4</accession>
<protein>
    <submittedName>
        <fullName evidence="2">Uncharacterized protein</fullName>
    </submittedName>
</protein>